<name>K0RA03_THAOC</name>
<sequence length="78" mass="8901">MFRQEERRRKQAGRYTTDMRTRPQQTTEESHQGQLPRGCDDPGQGQDHELRVGSDQMAGRTEKREGDVAAMACLHASK</sequence>
<protein>
    <submittedName>
        <fullName evidence="2">Uncharacterized protein</fullName>
    </submittedName>
</protein>
<dbReference type="EMBL" id="AGNL01048248">
    <property type="protein sequence ID" value="EJK45776.1"/>
    <property type="molecule type" value="Genomic_DNA"/>
</dbReference>
<comment type="caution">
    <text evidence="2">The sequence shown here is derived from an EMBL/GenBank/DDBJ whole genome shotgun (WGS) entry which is preliminary data.</text>
</comment>
<accession>K0RA03</accession>
<dbReference type="AlphaFoldDB" id="K0RA03"/>
<evidence type="ECO:0000313" key="3">
    <source>
        <dbReference type="Proteomes" id="UP000266841"/>
    </source>
</evidence>
<evidence type="ECO:0000313" key="2">
    <source>
        <dbReference type="EMBL" id="EJK45776.1"/>
    </source>
</evidence>
<proteinExistence type="predicted"/>
<reference evidence="2 3" key="1">
    <citation type="journal article" date="2012" name="Genome Biol.">
        <title>Genome and low-iron response of an oceanic diatom adapted to chronic iron limitation.</title>
        <authorList>
            <person name="Lommer M."/>
            <person name="Specht M."/>
            <person name="Roy A.S."/>
            <person name="Kraemer L."/>
            <person name="Andreson R."/>
            <person name="Gutowska M.A."/>
            <person name="Wolf J."/>
            <person name="Bergner S.V."/>
            <person name="Schilhabel M.B."/>
            <person name="Klostermeier U.C."/>
            <person name="Beiko R.G."/>
            <person name="Rosenstiel P."/>
            <person name="Hippler M."/>
            <person name="Laroche J."/>
        </authorList>
    </citation>
    <scope>NUCLEOTIDE SEQUENCE [LARGE SCALE GENOMIC DNA]</scope>
    <source>
        <strain evidence="2 3">CCMP1005</strain>
    </source>
</reference>
<keyword evidence="3" id="KW-1185">Reference proteome</keyword>
<dbReference type="Proteomes" id="UP000266841">
    <property type="component" value="Unassembled WGS sequence"/>
</dbReference>
<evidence type="ECO:0000256" key="1">
    <source>
        <dbReference type="SAM" id="MobiDB-lite"/>
    </source>
</evidence>
<gene>
    <name evidence="2" type="ORF">THAOC_35591</name>
</gene>
<organism evidence="2 3">
    <name type="scientific">Thalassiosira oceanica</name>
    <name type="common">Marine diatom</name>
    <dbReference type="NCBI Taxonomy" id="159749"/>
    <lineage>
        <taxon>Eukaryota</taxon>
        <taxon>Sar</taxon>
        <taxon>Stramenopiles</taxon>
        <taxon>Ochrophyta</taxon>
        <taxon>Bacillariophyta</taxon>
        <taxon>Coscinodiscophyceae</taxon>
        <taxon>Thalassiosirophycidae</taxon>
        <taxon>Thalassiosirales</taxon>
        <taxon>Thalassiosiraceae</taxon>
        <taxon>Thalassiosira</taxon>
    </lineage>
</organism>
<feature type="region of interest" description="Disordered" evidence="1">
    <location>
        <begin position="1"/>
        <end position="66"/>
    </location>
</feature>